<keyword evidence="1" id="KW-0472">Membrane</keyword>
<organism evidence="2 3">
    <name type="scientific">Steinernema carpocapsae</name>
    <name type="common">Entomopathogenic nematode</name>
    <dbReference type="NCBI Taxonomy" id="34508"/>
    <lineage>
        <taxon>Eukaryota</taxon>
        <taxon>Metazoa</taxon>
        <taxon>Ecdysozoa</taxon>
        <taxon>Nematoda</taxon>
        <taxon>Chromadorea</taxon>
        <taxon>Rhabditida</taxon>
        <taxon>Tylenchina</taxon>
        <taxon>Panagrolaimomorpha</taxon>
        <taxon>Strongyloidoidea</taxon>
        <taxon>Steinernematidae</taxon>
        <taxon>Steinernema</taxon>
    </lineage>
</organism>
<keyword evidence="1" id="KW-1133">Transmembrane helix</keyword>
<proteinExistence type="predicted"/>
<reference evidence="2 3" key="2">
    <citation type="journal article" date="2019" name="G3 (Bethesda)">
        <title>Hybrid Assembly of the Genome of the Entomopathogenic Nematode Steinernema carpocapsae Identifies the X-Chromosome.</title>
        <authorList>
            <person name="Serra L."/>
            <person name="Macchietto M."/>
            <person name="Macias-Munoz A."/>
            <person name="McGill C.J."/>
            <person name="Rodriguez I.M."/>
            <person name="Rodriguez B."/>
            <person name="Murad R."/>
            <person name="Mortazavi A."/>
        </authorList>
    </citation>
    <scope>NUCLEOTIDE SEQUENCE [LARGE SCALE GENOMIC DNA]</scope>
    <source>
        <strain evidence="2 3">ALL</strain>
    </source>
</reference>
<feature type="transmembrane region" description="Helical" evidence="1">
    <location>
        <begin position="51"/>
        <end position="71"/>
    </location>
</feature>
<accession>A0A4U5P1X0</accession>
<sequence length="152" mass="16753">MSPREEKGLNCGWAPHRSPAVTTVTLFKTQLLFKIKLNLKAAFRQSSAHKVLLMLFISVTVFAQSTGYGLYTVPEDFPESKRVPISKDVLGSVPLVHEPAYVPRDSHSSHVDNSPTLQDWNARIGKTAGKPILAGMEKNPPGILIMEATCRK</sequence>
<evidence type="ECO:0000313" key="2">
    <source>
        <dbReference type="EMBL" id="TKR89770.1"/>
    </source>
</evidence>
<reference evidence="2 3" key="1">
    <citation type="journal article" date="2015" name="Genome Biol.">
        <title>Comparative genomics of Steinernema reveals deeply conserved gene regulatory networks.</title>
        <authorList>
            <person name="Dillman A.R."/>
            <person name="Macchietto M."/>
            <person name="Porter C.F."/>
            <person name="Rogers A."/>
            <person name="Williams B."/>
            <person name="Antoshechkin I."/>
            <person name="Lee M.M."/>
            <person name="Goodwin Z."/>
            <person name="Lu X."/>
            <person name="Lewis E.E."/>
            <person name="Goodrich-Blair H."/>
            <person name="Stock S.P."/>
            <person name="Adams B.J."/>
            <person name="Sternberg P.W."/>
            <person name="Mortazavi A."/>
        </authorList>
    </citation>
    <scope>NUCLEOTIDE SEQUENCE [LARGE SCALE GENOMIC DNA]</scope>
    <source>
        <strain evidence="2 3">ALL</strain>
    </source>
</reference>
<dbReference type="EMBL" id="AZBU02000003">
    <property type="protein sequence ID" value="TKR89770.1"/>
    <property type="molecule type" value="Genomic_DNA"/>
</dbReference>
<name>A0A4U5P1X0_STECR</name>
<keyword evidence="3" id="KW-1185">Reference proteome</keyword>
<evidence type="ECO:0000256" key="1">
    <source>
        <dbReference type="SAM" id="Phobius"/>
    </source>
</evidence>
<gene>
    <name evidence="2" type="ORF">L596_013822</name>
</gene>
<comment type="caution">
    <text evidence="2">The sequence shown here is derived from an EMBL/GenBank/DDBJ whole genome shotgun (WGS) entry which is preliminary data.</text>
</comment>
<dbReference type="Proteomes" id="UP000298663">
    <property type="component" value="Unassembled WGS sequence"/>
</dbReference>
<evidence type="ECO:0000313" key="3">
    <source>
        <dbReference type="Proteomes" id="UP000298663"/>
    </source>
</evidence>
<protein>
    <submittedName>
        <fullName evidence="2">Uncharacterized protein</fullName>
    </submittedName>
</protein>
<keyword evidence="1" id="KW-0812">Transmembrane</keyword>
<dbReference type="AlphaFoldDB" id="A0A4U5P1X0"/>